<sequence length="50" mass="5963">MVSIIKDDDVVKINIPDIHFNLEWFSDRKADASDIVNFTLKFYLPTYERE</sequence>
<dbReference type="KEGG" id="chy:CHY_2648"/>
<reference evidence="1 2" key="1">
    <citation type="journal article" date="2005" name="PLoS Genet.">
        <title>Life in hot carbon monoxide: the complete genome sequence of Carboxydothermus hydrogenoformans Z-2901.</title>
        <authorList>
            <person name="Wu M."/>
            <person name="Ren Q."/>
            <person name="Durkin A.S."/>
            <person name="Daugherty S.C."/>
            <person name="Brinkac L.M."/>
            <person name="Dodson R.J."/>
            <person name="Madupu R."/>
            <person name="Sullivan S.A."/>
            <person name="Kolonay J.F."/>
            <person name="Haft D.H."/>
            <person name="Nelson W.C."/>
            <person name="Tallon L.J."/>
            <person name="Jones K.M."/>
            <person name="Ulrich L.E."/>
            <person name="Gonzalez J.M."/>
            <person name="Zhulin I.B."/>
            <person name="Robb F.T."/>
            <person name="Eisen J.A."/>
        </authorList>
    </citation>
    <scope>NUCLEOTIDE SEQUENCE [LARGE SCALE GENOMIC DNA]</scope>
    <source>
        <strain evidence="2">ATCC BAA-161 / DSM 6008 / Z-2901</strain>
    </source>
</reference>
<dbReference type="HOGENOM" id="CLU_3115896_0_0_9"/>
<dbReference type="EMBL" id="CP000141">
    <property type="protein sequence ID" value="ABB16183.1"/>
    <property type="molecule type" value="Genomic_DNA"/>
</dbReference>
<gene>
    <name evidence="1" type="ordered locus">CHY_2648</name>
</gene>
<evidence type="ECO:0000313" key="2">
    <source>
        <dbReference type="Proteomes" id="UP000002706"/>
    </source>
</evidence>
<dbReference type="AlphaFoldDB" id="Q3A8U4"/>
<dbReference type="InParanoid" id="Q3A8U4"/>
<name>Q3A8U4_CARHZ</name>
<proteinExistence type="predicted"/>
<dbReference type="Proteomes" id="UP000002706">
    <property type="component" value="Chromosome"/>
</dbReference>
<evidence type="ECO:0000313" key="1">
    <source>
        <dbReference type="EMBL" id="ABB16183.1"/>
    </source>
</evidence>
<keyword evidence="2" id="KW-1185">Reference proteome</keyword>
<accession>Q3A8U4</accession>
<dbReference type="eggNOG" id="ENOG50349F5">
    <property type="taxonomic scope" value="Bacteria"/>
</dbReference>
<protein>
    <submittedName>
        <fullName evidence="1">Uncharacterized protein</fullName>
    </submittedName>
</protein>
<organism evidence="1 2">
    <name type="scientific">Carboxydothermus hydrogenoformans (strain ATCC BAA-161 / DSM 6008 / Z-2901)</name>
    <dbReference type="NCBI Taxonomy" id="246194"/>
    <lineage>
        <taxon>Bacteria</taxon>
        <taxon>Bacillati</taxon>
        <taxon>Bacillota</taxon>
        <taxon>Clostridia</taxon>
        <taxon>Thermoanaerobacterales</taxon>
        <taxon>Thermoanaerobacteraceae</taxon>
        <taxon>Carboxydothermus</taxon>
    </lineage>
</organism>